<dbReference type="InterPro" id="IPR012459">
    <property type="entry name" value="Rrp15"/>
</dbReference>
<dbReference type="GO" id="GO:0030687">
    <property type="term" value="C:preribosome, large subunit precursor"/>
    <property type="evidence" value="ECO:0007669"/>
    <property type="project" value="TreeGrafter"/>
</dbReference>
<name>A0AAV0AJJ3_PHAPC</name>
<dbReference type="GO" id="GO:0000460">
    <property type="term" value="P:maturation of 5.8S rRNA"/>
    <property type="evidence" value="ECO:0007669"/>
    <property type="project" value="TreeGrafter"/>
</dbReference>
<accession>A0AAV0AJJ3</accession>
<organism evidence="3 4">
    <name type="scientific">Phakopsora pachyrhizi</name>
    <name type="common">Asian soybean rust disease fungus</name>
    <dbReference type="NCBI Taxonomy" id="170000"/>
    <lineage>
        <taxon>Eukaryota</taxon>
        <taxon>Fungi</taxon>
        <taxon>Dikarya</taxon>
        <taxon>Basidiomycota</taxon>
        <taxon>Pucciniomycotina</taxon>
        <taxon>Pucciniomycetes</taxon>
        <taxon>Pucciniales</taxon>
        <taxon>Phakopsoraceae</taxon>
        <taxon>Phakopsora</taxon>
    </lineage>
</organism>
<feature type="compositionally biased region" description="Basic and acidic residues" evidence="2">
    <location>
        <begin position="298"/>
        <end position="307"/>
    </location>
</feature>
<evidence type="ECO:0000313" key="4">
    <source>
        <dbReference type="Proteomes" id="UP001153365"/>
    </source>
</evidence>
<feature type="compositionally biased region" description="Polar residues" evidence="2">
    <location>
        <begin position="142"/>
        <end position="161"/>
    </location>
</feature>
<gene>
    <name evidence="3" type="ORF">PPACK8108_LOCUS1838</name>
</gene>
<dbReference type="PANTHER" id="PTHR13245:SF14">
    <property type="entry name" value="RRP15-LIKE PROTEIN"/>
    <property type="match status" value="1"/>
</dbReference>
<feature type="region of interest" description="Disordered" evidence="2">
    <location>
        <begin position="1"/>
        <end position="188"/>
    </location>
</feature>
<sequence>MSIEDQKNKTSGSVLKERIKSTTQNSDRSSDNHPSHKDNDSESNASIEEESSDEGYNESSEGFEEGDDEIDFIKTLNRQRNGRPDTVGKERVFGEESNDSQDDDDDDDDRNNGKSEKTKKRKRRATSPTSFGLILSQALEASENSNALGPSTTLNQASRTAQRLAKEQASLEQLRKRNASKRHERQERGHIRDVIGGWTPRPALPFSEWLIQDQDKGSLNNGDLVGGASHERSLRRLAQTGVVKLFNAIRAAQDVCDADPNEIEPSKLSGAQKRKLKRKLSAVDQQTDRASSIAELGANEHKSKPIETDPSSLKSKPNVLGTKGKAEALANLSKASFLELIKSSGSKT</sequence>
<keyword evidence="4" id="KW-1185">Reference proteome</keyword>
<comment type="caution">
    <text evidence="3">The sequence shown here is derived from an EMBL/GenBank/DDBJ whole genome shotgun (WGS) entry which is preliminary data.</text>
</comment>
<dbReference type="GO" id="GO:0000470">
    <property type="term" value="P:maturation of LSU-rRNA"/>
    <property type="evidence" value="ECO:0007669"/>
    <property type="project" value="TreeGrafter"/>
</dbReference>
<proteinExistence type="inferred from homology"/>
<dbReference type="AlphaFoldDB" id="A0AAV0AJJ3"/>
<feature type="compositionally biased region" description="Acidic residues" evidence="2">
    <location>
        <begin position="47"/>
        <end position="70"/>
    </location>
</feature>
<evidence type="ECO:0000313" key="3">
    <source>
        <dbReference type="EMBL" id="CAH7667438.1"/>
    </source>
</evidence>
<dbReference type="Pfam" id="PF07890">
    <property type="entry name" value="Rrp15p"/>
    <property type="match status" value="1"/>
</dbReference>
<feature type="compositionally biased region" description="Basic and acidic residues" evidence="2">
    <location>
        <begin position="82"/>
        <end position="94"/>
    </location>
</feature>
<protein>
    <submittedName>
        <fullName evidence="3">Rrp15p-domain-containing protein</fullName>
    </submittedName>
</protein>
<dbReference type="PANTHER" id="PTHR13245">
    <property type="entry name" value="RRP15-LIKE PROTEIN"/>
    <property type="match status" value="1"/>
</dbReference>
<comment type="similarity">
    <text evidence="1">Belongs to the RRP15 family.</text>
</comment>
<feature type="compositionally biased region" description="Acidic residues" evidence="2">
    <location>
        <begin position="96"/>
        <end position="109"/>
    </location>
</feature>
<feature type="region of interest" description="Disordered" evidence="2">
    <location>
        <begin position="280"/>
        <end position="320"/>
    </location>
</feature>
<reference evidence="3" key="1">
    <citation type="submission" date="2022-06" db="EMBL/GenBank/DDBJ databases">
        <authorList>
            <consortium name="SYNGENTA / RWTH Aachen University"/>
        </authorList>
    </citation>
    <scope>NUCLEOTIDE SEQUENCE</scope>
</reference>
<dbReference type="Proteomes" id="UP001153365">
    <property type="component" value="Unassembled WGS sequence"/>
</dbReference>
<feature type="compositionally biased region" description="Basic and acidic residues" evidence="2">
    <location>
        <begin position="28"/>
        <end position="40"/>
    </location>
</feature>
<evidence type="ECO:0000256" key="1">
    <source>
        <dbReference type="ARBA" id="ARBA00007462"/>
    </source>
</evidence>
<evidence type="ECO:0000256" key="2">
    <source>
        <dbReference type="SAM" id="MobiDB-lite"/>
    </source>
</evidence>
<dbReference type="EMBL" id="CALTRL010000305">
    <property type="protein sequence ID" value="CAH7667438.1"/>
    <property type="molecule type" value="Genomic_DNA"/>
</dbReference>